<feature type="non-terminal residue" evidence="2">
    <location>
        <position position="1"/>
    </location>
</feature>
<evidence type="ECO:0000313" key="2">
    <source>
        <dbReference type="EMBL" id="KAK4562361.1"/>
    </source>
</evidence>
<organism evidence="2 3">
    <name type="scientific">Quercus rubra</name>
    <name type="common">Northern red oak</name>
    <name type="synonym">Quercus borealis</name>
    <dbReference type="NCBI Taxonomy" id="3512"/>
    <lineage>
        <taxon>Eukaryota</taxon>
        <taxon>Viridiplantae</taxon>
        <taxon>Streptophyta</taxon>
        <taxon>Embryophyta</taxon>
        <taxon>Tracheophyta</taxon>
        <taxon>Spermatophyta</taxon>
        <taxon>Magnoliopsida</taxon>
        <taxon>eudicotyledons</taxon>
        <taxon>Gunneridae</taxon>
        <taxon>Pentapetalae</taxon>
        <taxon>rosids</taxon>
        <taxon>fabids</taxon>
        <taxon>Fagales</taxon>
        <taxon>Fagaceae</taxon>
        <taxon>Quercus</taxon>
    </lineage>
</organism>
<dbReference type="InterPro" id="IPR023631">
    <property type="entry name" value="Amidase_dom"/>
</dbReference>
<name>A0AAN7E363_QUERU</name>
<dbReference type="EMBL" id="JAXUIC010000011">
    <property type="protein sequence ID" value="KAK4562361.1"/>
    <property type="molecule type" value="Genomic_DNA"/>
</dbReference>
<dbReference type="PANTHER" id="PTHR42678">
    <property type="entry name" value="AMIDASE"/>
    <property type="match status" value="1"/>
</dbReference>
<dbReference type="Pfam" id="PF01425">
    <property type="entry name" value="Amidase"/>
    <property type="match status" value="2"/>
</dbReference>
<feature type="domain" description="Amidase" evidence="1">
    <location>
        <begin position="147"/>
        <end position="467"/>
    </location>
</feature>
<dbReference type="AlphaFoldDB" id="A0AAN7E363"/>
<dbReference type="Gene3D" id="3.90.1300.10">
    <property type="entry name" value="Amidase signature (AS) domain"/>
    <property type="match status" value="1"/>
</dbReference>
<dbReference type="PANTHER" id="PTHR42678:SF25">
    <property type="entry name" value="AMIDASE C869.01"/>
    <property type="match status" value="1"/>
</dbReference>
<comment type="caution">
    <text evidence="2">The sequence shown here is derived from an EMBL/GenBank/DDBJ whole genome shotgun (WGS) entry which is preliminary data.</text>
</comment>
<dbReference type="InterPro" id="IPR036928">
    <property type="entry name" value="AS_sf"/>
</dbReference>
<proteinExistence type="predicted"/>
<dbReference type="SUPFAM" id="SSF75304">
    <property type="entry name" value="Amidase signature (AS) enzymes"/>
    <property type="match status" value="1"/>
</dbReference>
<keyword evidence="3" id="KW-1185">Reference proteome</keyword>
<evidence type="ECO:0000313" key="3">
    <source>
        <dbReference type="Proteomes" id="UP001324115"/>
    </source>
</evidence>
<evidence type="ECO:0000259" key="1">
    <source>
        <dbReference type="Pfam" id="PF01425"/>
    </source>
</evidence>
<protein>
    <recommendedName>
        <fullName evidence="1">Amidase domain-containing protein</fullName>
    </recommendedName>
</protein>
<sequence>FSAIFVNPINGSQFSITEATIDDIHLAFSENQLTSRQLVDLYLGQIEALNPLLRSVLEVNPDALNQADEADRERQEAAAKDQGRRSLGELHGIPILLKDSIGTKDKLNTTCGSYALLGSTVARDSGMVQRLRKAGAVILGNATWLLNPYVESADPCGSSSGPAISVAANMVSVSLGTETDGSIICPADHNSVVGIKPTVGLTSCAGVIPISPRQDTIGPICRTVTDAVYALDAIVGFDPRDYEATKAASVFIPPGGYRQFLNEDGLKGKILGVVREPFLDSYNRTSAIPAFEHHLNLLRQRGATIVDNLEIANLDVIMDPSQSGELIALLAEFKISINDYLTELSNSTVRSLADIIAFNLNNPVIFRSLQEKLEEYGQDEFLASENTSGIGEQEIEAIEMMANLSKYGFEKLMKDNNLDAMVTIGSGACTVLAIGGYPAITVPAGYESNGMPFGISFGGLRGSEPKLIEISYAFEQATRERRPPSFLELYFR</sequence>
<gene>
    <name evidence="2" type="ORF">RGQ29_005011</name>
</gene>
<reference evidence="2 3" key="1">
    <citation type="journal article" date="2023" name="G3 (Bethesda)">
        <title>A haplotype-resolved chromosome-scale genome for Quercus rubra L. provides insights into the genetics of adaptive traits for red oak species.</title>
        <authorList>
            <person name="Kapoor B."/>
            <person name="Jenkins J."/>
            <person name="Schmutz J."/>
            <person name="Zhebentyayeva T."/>
            <person name="Kuelheim C."/>
            <person name="Coggeshall M."/>
            <person name="Heim C."/>
            <person name="Lasky J.R."/>
            <person name="Leites L."/>
            <person name="Islam-Faridi N."/>
            <person name="Romero-Severson J."/>
            <person name="DeLeo V.L."/>
            <person name="Lucas S.M."/>
            <person name="Lazic D."/>
            <person name="Gailing O."/>
            <person name="Carlson J."/>
            <person name="Staton M."/>
        </authorList>
    </citation>
    <scope>NUCLEOTIDE SEQUENCE [LARGE SCALE GENOMIC DNA]</scope>
    <source>
        <strain evidence="2">Pseudo-F2</strain>
    </source>
</reference>
<dbReference type="Proteomes" id="UP001324115">
    <property type="component" value="Unassembled WGS sequence"/>
</dbReference>
<feature type="domain" description="Amidase" evidence="1">
    <location>
        <begin position="38"/>
        <end position="142"/>
    </location>
</feature>
<accession>A0AAN7E363</accession>